<dbReference type="Proteomes" id="UP000316079">
    <property type="component" value="Unassembled WGS sequence"/>
</dbReference>
<name>A0A553QSC9_9TELE</name>
<dbReference type="OrthoDB" id="10254995at2759"/>
<dbReference type="AlphaFoldDB" id="A0A553QSC9"/>
<sequence length="73" mass="8063">CSHAPPTNLDCSSLEYLAVTGLSKPKLSKSGQVFISLVHSASTQWKDALYGHHSTGPQLSCYSQQKNSFYFKR</sequence>
<comment type="caution">
    <text evidence="1">The sequence shown here is derived from an EMBL/GenBank/DDBJ whole genome shotgun (WGS) entry which is preliminary data.</text>
</comment>
<dbReference type="EMBL" id="SRMA01025594">
    <property type="protein sequence ID" value="TRY92872.1"/>
    <property type="molecule type" value="Genomic_DNA"/>
</dbReference>
<keyword evidence="2" id="KW-1185">Reference proteome</keyword>
<feature type="non-terminal residue" evidence="1">
    <location>
        <position position="1"/>
    </location>
</feature>
<gene>
    <name evidence="1" type="ORF">DNTS_029149</name>
</gene>
<organism evidence="1 2">
    <name type="scientific">Danionella cerebrum</name>
    <dbReference type="NCBI Taxonomy" id="2873325"/>
    <lineage>
        <taxon>Eukaryota</taxon>
        <taxon>Metazoa</taxon>
        <taxon>Chordata</taxon>
        <taxon>Craniata</taxon>
        <taxon>Vertebrata</taxon>
        <taxon>Euteleostomi</taxon>
        <taxon>Actinopterygii</taxon>
        <taxon>Neopterygii</taxon>
        <taxon>Teleostei</taxon>
        <taxon>Ostariophysi</taxon>
        <taxon>Cypriniformes</taxon>
        <taxon>Danionidae</taxon>
        <taxon>Danioninae</taxon>
        <taxon>Danionella</taxon>
    </lineage>
</organism>
<evidence type="ECO:0000313" key="2">
    <source>
        <dbReference type="Proteomes" id="UP000316079"/>
    </source>
</evidence>
<reference evidence="1 2" key="1">
    <citation type="journal article" date="2019" name="Sci. Data">
        <title>Hybrid genome assembly and annotation of Danionella translucida.</title>
        <authorList>
            <person name="Kadobianskyi M."/>
            <person name="Schulze L."/>
            <person name="Schuelke M."/>
            <person name="Judkewitz B."/>
        </authorList>
    </citation>
    <scope>NUCLEOTIDE SEQUENCE [LARGE SCALE GENOMIC DNA]</scope>
    <source>
        <strain evidence="1 2">Bolton</strain>
    </source>
</reference>
<accession>A0A553QSC9</accession>
<protein>
    <submittedName>
        <fullName evidence="1">Uncharacterized protein</fullName>
    </submittedName>
</protein>
<proteinExistence type="predicted"/>
<evidence type="ECO:0000313" key="1">
    <source>
        <dbReference type="EMBL" id="TRY92872.1"/>
    </source>
</evidence>